<sequence>MSLLRRLFPLMVGANFSPKLLGFVTEMSGLAAETGEWCRVHRERISPDSAKVLDNLGKRLQAQQVRLERFQNVEVDAIDVTGLSHNQEEARGRRKRINVAIDTLWQEVDSLRSKVTAVLSSSSKDSDSQGPPDSSQSTAGADGGGGSDPGPEGDGPSDRSAAEGGAEALLQRARRIPCRGPDDRETFGYVLQTERSRISNFPPEEILEHASGVTPYWHRRCEDLISNWLAVKRQYGTSVEKRFYSSMTLAQLRSRLIRNRPLVFMGAGDSWMLQSGEFGYGGWEAVGTEAEEEPLVLSRYLSYSEMQLSALLGVSTPTHFINDGGRHNEGVPGMPGTFEEKGNYYAGVGARFEKGPGFNEYPFCVVGRNQNVVKYGYGRMERQGDAAEGGAWSTATRRTPSKEAAARAYMDCWASFYGVSHFPLFDEALADYKAGGTRYVPLSGEQRNHPTAFFDRLVYGRRIEAVAVPFLMDANRRAARKGTMAFCHVVGLGLGVWQISDYQECMMIEVYATLLRSLHLPNVSDVNFAWFDGQGSGVLEDGMVVRCAPSSHGQGSGVRVWFNRREPAARLVGPHENKLVCAMYAWDGASYPGNEYWQGSLSGSGDPAAACCSTIAELQNPDVNVERLNGDAVEFAGSSEWQYSLAPGGPD</sequence>
<proteinExistence type="predicted"/>
<feature type="region of interest" description="Disordered" evidence="1">
    <location>
        <begin position="119"/>
        <end position="165"/>
    </location>
</feature>
<protein>
    <submittedName>
        <fullName evidence="2">Uncharacterized protein</fullName>
    </submittedName>
</protein>
<dbReference type="Pfam" id="PF16062">
    <property type="entry name" value="MavL-like"/>
    <property type="match status" value="1"/>
</dbReference>
<name>A0A7R9U3K1_9STRA</name>
<dbReference type="EMBL" id="HBEA01002424">
    <property type="protein sequence ID" value="CAD8252307.1"/>
    <property type="molecule type" value="Transcribed_RNA"/>
</dbReference>
<accession>A0A7R9U3K1</accession>
<evidence type="ECO:0000256" key="1">
    <source>
        <dbReference type="SAM" id="MobiDB-lite"/>
    </source>
</evidence>
<organism evidence="2">
    <name type="scientific">Pinguiococcus pyrenoidosus</name>
    <dbReference type="NCBI Taxonomy" id="172671"/>
    <lineage>
        <taxon>Eukaryota</taxon>
        <taxon>Sar</taxon>
        <taxon>Stramenopiles</taxon>
        <taxon>Ochrophyta</taxon>
        <taxon>Pinguiophyceae</taxon>
        <taxon>Pinguiochrysidales</taxon>
        <taxon>Pinguiochrysidaceae</taxon>
        <taxon>Pinguiococcus</taxon>
    </lineage>
</organism>
<evidence type="ECO:0000313" key="2">
    <source>
        <dbReference type="EMBL" id="CAD8252307.1"/>
    </source>
</evidence>
<dbReference type="AlphaFoldDB" id="A0A7R9U3K1"/>
<dbReference type="InterPro" id="IPR032063">
    <property type="entry name" value="MavL-like"/>
</dbReference>
<gene>
    <name evidence="2" type="ORF">PPYR1160_LOCUS1799</name>
</gene>
<feature type="compositionally biased region" description="Low complexity" evidence="1">
    <location>
        <begin position="120"/>
        <end position="140"/>
    </location>
</feature>
<reference evidence="2" key="1">
    <citation type="submission" date="2021-01" db="EMBL/GenBank/DDBJ databases">
        <authorList>
            <person name="Corre E."/>
            <person name="Pelletier E."/>
            <person name="Niang G."/>
            <person name="Scheremetjew M."/>
            <person name="Finn R."/>
            <person name="Kale V."/>
            <person name="Holt S."/>
            <person name="Cochrane G."/>
            <person name="Meng A."/>
            <person name="Brown T."/>
            <person name="Cohen L."/>
        </authorList>
    </citation>
    <scope>NUCLEOTIDE SEQUENCE</scope>
    <source>
        <strain evidence="2">CCMP2078</strain>
    </source>
</reference>